<keyword evidence="3" id="KW-1185">Reference proteome</keyword>
<reference evidence="2" key="1">
    <citation type="submission" date="2021-01" db="EMBL/GenBank/DDBJ databases">
        <title>Whole genome shotgun sequence of Planosporangium mesophilum NBRC 109066.</title>
        <authorList>
            <person name="Komaki H."/>
            <person name="Tamura T."/>
        </authorList>
    </citation>
    <scope>NUCLEOTIDE SEQUENCE</scope>
    <source>
        <strain evidence="2">NBRC 109066</strain>
    </source>
</reference>
<comment type="caution">
    <text evidence="2">The sequence shown here is derived from an EMBL/GenBank/DDBJ whole genome shotgun (WGS) entry which is preliminary data.</text>
</comment>
<protein>
    <recommendedName>
        <fullName evidence="4">Transposase</fullName>
    </recommendedName>
</protein>
<evidence type="ECO:0000256" key="1">
    <source>
        <dbReference type="SAM" id="MobiDB-lite"/>
    </source>
</evidence>
<sequence length="64" mass="7342">MTNTEGDDFARAILDRVAELAYEELRPHLDRWAREQQADRGRTHLTTPATGNVASLHARRRRAT</sequence>
<organism evidence="2 3">
    <name type="scientific">Planosporangium mesophilum</name>
    <dbReference type="NCBI Taxonomy" id="689768"/>
    <lineage>
        <taxon>Bacteria</taxon>
        <taxon>Bacillati</taxon>
        <taxon>Actinomycetota</taxon>
        <taxon>Actinomycetes</taxon>
        <taxon>Micromonosporales</taxon>
        <taxon>Micromonosporaceae</taxon>
        <taxon>Planosporangium</taxon>
    </lineage>
</organism>
<feature type="region of interest" description="Disordered" evidence="1">
    <location>
        <begin position="36"/>
        <end position="64"/>
    </location>
</feature>
<evidence type="ECO:0000313" key="3">
    <source>
        <dbReference type="Proteomes" id="UP000599074"/>
    </source>
</evidence>
<accession>A0A8J3X0B6</accession>
<evidence type="ECO:0008006" key="4">
    <source>
        <dbReference type="Google" id="ProtNLM"/>
    </source>
</evidence>
<dbReference type="Proteomes" id="UP000599074">
    <property type="component" value="Unassembled WGS sequence"/>
</dbReference>
<dbReference type="EMBL" id="BOON01000017">
    <property type="protein sequence ID" value="GII22174.1"/>
    <property type="molecule type" value="Genomic_DNA"/>
</dbReference>
<evidence type="ECO:0000313" key="2">
    <source>
        <dbReference type="EMBL" id="GII22174.1"/>
    </source>
</evidence>
<proteinExistence type="predicted"/>
<feature type="compositionally biased region" description="Polar residues" evidence="1">
    <location>
        <begin position="44"/>
        <end position="53"/>
    </location>
</feature>
<dbReference type="RefSeq" id="WP_168113578.1">
    <property type="nucleotide sequence ID" value="NZ_BOON01000017.1"/>
</dbReference>
<gene>
    <name evidence="2" type="ORF">Pme01_17710</name>
</gene>
<name>A0A8J3X0B6_9ACTN</name>
<dbReference type="AlphaFoldDB" id="A0A8J3X0B6"/>